<reference evidence="2 3" key="1">
    <citation type="submission" date="2019-11" db="EMBL/GenBank/DDBJ databases">
        <title>Comparative genomics of hydrocarbon-degrading Desulfosarcina strains.</title>
        <authorList>
            <person name="Watanabe M."/>
            <person name="Kojima H."/>
            <person name="Fukui M."/>
        </authorList>
    </citation>
    <scope>NUCLEOTIDE SEQUENCE [LARGE SCALE GENOMIC DNA]</scope>
    <source>
        <strain evidence="2 3">28bB2T</strain>
    </source>
</reference>
<dbReference type="Proteomes" id="UP000425960">
    <property type="component" value="Chromosome"/>
</dbReference>
<feature type="transmembrane region" description="Helical" evidence="1">
    <location>
        <begin position="180"/>
        <end position="201"/>
    </location>
</feature>
<keyword evidence="1" id="KW-0812">Transmembrane</keyword>
<evidence type="ECO:0000256" key="1">
    <source>
        <dbReference type="SAM" id="Phobius"/>
    </source>
</evidence>
<feature type="transmembrane region" description="Helical" evidence="1">
    <location>
        <begin position="149"/>
        <end position="168"/>
    </location>
</feature>
<feature type="transmembrane region" description="Helical" evidence="1">
    <location>
        <begin position="362"/>
        <end position="385"/>
    </location>
</feature>
<dbReference type="RefSeq" id="WP_176603736.1">
    <property type="nucleotide sequence ID" value="NZ_AP021876.1"/>
</dbReference>
<feature type="transmembrane region" description="Helical" evidence="1">
    <location>
        <begin position="391"/>
        <end position="411"/>
    </location>
</feature>
<sequence length="479" mass="51023">MGLQFKTALREDGQEQPGIKMGIFTLRLPLVHFPIEAPEIIQALFMFVTGLSATAFLQDMFDMPFEIALTIVLFHEITYCLHQILGDPIISGWITPAIPLTIGYLSKYAMGMERLEALIALQVSVGVLFLALGISGIAQKITNRLPNSIKGGIILGAAIAAVTGKYGFLPASAGGKGFALYPFSISAGMAVAFFLLFSIGFKQMRSAPSARGIVSVAAKYGMVPGIIAGMIVGILTGEVPMPTIDNWGFFVPHFKTVFTTWSVFGVGLPSIDVFVAAIPMALVAYVIAFGDLVVGETLMKRANKTRPDESIDINTNRTNVLCGIRNVIEGSLAPTVTLAGPLWAAMTVAVTERYAQGKKAMLTIFGGTGTFNITKFACILFLPLVSIFKPVLPLAIALTLMVQAFACFFIAMEMTDTNEEKGVAGITGAILATAGPTYGIVAGIILYFVVQKLGTRLPVLEDKPTTASKTAISVAVQED</sequence>
<feature type="transmembrane region" description="Helical" evidence="1">
    <location>
        <begin position="423"/>
        <end position="450"/>
    </location>
</feature>
<dbReference type="AlphaFoldDB" id="A0A5K7ZHL5"/>
<name>A0A5K7ZHL5_9BACT</name>
<evidence type="ECO:0000313" key="3">
    <source>
        <dbReference type="Proteomes" id="UP000425960"/>
    </source>
</evidence>
<evidence type="ECO:0000313" key="2">
    <source>
        <dbReference type="EMBL" id="BBO81698.1"/>
    </source>
</evidence>
<gene>
    <name evidence="2" type="ORF">DSCO28_22640</name>
</gene>
<dbReference type="KEGG" id="dov:DSCO28_22640"/>
<dbReference type="EMBL" id="AP021876">
    <property type="protein sequence ID" value="BBO81698.1"/>
    <property type="molecule type" value="Genomic_DNA"/>
</dbReference>
<organism evidence="2 3">
    <name type="scientific">Desulfosarcina ovata subsp. sediminis</name>
    <dbReference type="NCBI Taxonomy" id="885957"/>
    <lineage>
        <taxon>Bacteria</taxon>
        <taxon>Pseudomonadati</taxon>
        <taxon>Thermodesulfobacteriota</taxon>
        <taxon>Desulfobacteria</taxon>
        <taxon>Desulfobacterales</taxon>
        <taxon>Desulfosarcinaceae</taxon>
        <taxon>Desulfosarcina</taxon>
    </lineage>
</organism>
<feature type="transmembrane region" description="Helical" evidence="1">
    <location>
        <begin position="117"/>
        <end position="137"/>
    </location>
</feature>
<keyword evidence="1" id="KW-0472">Membrane</keyword>
<keyword evidence="1" id="KW-1133">Transmembrane helix</keyword>
<feature type="transmembrane region" description="Helical" evidence="1">
    <location>
        <begin position="213"/>
        <end position="235"/>
    </location>
</feature>
<proteinExistence type="predicted"/>
<protein>
    <submittedName>
        <fullName evidence="2">Permease</fullName>
    </submittedName>
</protein>
<feature type="transmembrane region" description="Helical" evidence="1">
    <location>
        <begin position="273"/>
        <end position="294"/>
    </location>
</feature>
<accession>A0A5K7ZHL5</accession>